<dbReference type="FunFam" id="2.40.70.10:FF:000060">
    <property type="entry name" value="Aspartic-type endopeptidase ctsD"/>
    <property type="match status" value="1"/>
</dbReference>
<keyword evidence="14" id="KW-1015">Disulfide bond</keyword>
<dbReference type="InterPro" id="IPR034164">
    <property type="entry name" value="Pepsin-like_dom"/>
</dbReference>
<evidence type="ECO:0000256" key="17">
    <source>
        <dbReference type="SAM" id="SignalP"/>
    </source>
</evidence>
<comment type="subcellular location">
    <subcellularLocation>
        <location evidence="1">Cell membrane</location>
        <topology evidence="1">Lipid-anchor</topology>
        <topology evidence="1">GPI-anchor</topology>
    </subcellularLocation>
</comment>
<dbReference type="PANTHER" id="PTHR47966:SF75">
    <property type="entry name" value="ENDOPEPTIDASE (CTSD), PUTATIVE (AFU_ORTHOLOGUE AFUA_4G07040)-RELATED"/>
    <property type="match status" value="1"/>
</dbReference>
<dbReference type="AlphaFoldDB" id="A0A0U5FSZ8"/>
<keyword evidence="4" id="KW-0336">GPI-anchor</keyword>
<dbReference type="OMA" id="AASNTWV"/>
<keyword evidence="20" id="KW-1185">Reference proteome</keyword>
<gene>
    <name evidence="19" type="ORF">ASPCAL03806</name>
</gene>
<feature type="active site" evidence="13">
    <location>
        <position position="129"/>
    </location>
</feature>
<comment type="similarity">
    <text evidence="2 15">Belongs to the peptidase A1 family.</text>
</comment>
<feature type="chain" id="PRO_5006857264" description="Peptidase A1 domain-containing protein" evidence="17">
    <location>
        <begin position="20"/>
        <end position="501"/>
    </location>
</feature>
<evidence type="ECO:0000256" key="12">
    <source>
        <dbReference type="ARBA" id="ARBA00023288"/>
    </source>
</evidence>
<dbReference type="InterPro" id="IPR033121">
    <property type="entry name" value="PEPTIDASE_A1"/>
</dbReference>
<dbReference type="InterPro" id="IPR021109">
    <property type="entry name" value="Peptidase_aspartic_dom_sf"/>
</dbReference>
<evidence type="ECO:0000256" key="3">
    <source>
        <dbReference type="ARBA" id="ARBA00022475"/>
    </source>
</evidence>
<feature type="region of interest" description="Disordered" evidence="16">
    <location>
        <begin position="445"/>
        <end position="477"/>
    </location>
</feature>
<evidence type="ECO:0000259" key="18">
    <source>
        <dbReference type="PROSITE" id="PS51767"/>
    </source>
</evidence>
<evidence type="ECO:0000256" key="15">
    <source>
        <dbReference type="RuleBase" id="RU000454"/>
    </source>
</evidence>
<evidence type="ECO:0000256" key="4">
    <source>
        <dbReference type="ARBA" id="ARBA00022622"/>
    </source>
</evidence>
<evidence type="ECO:0000313" key="20">
    <source>
        <dbReference type="Proteomes" id="UP000054771"/>
    </source>
</evidence>
<keyword evidence="6 17" id="KW-0732">Signal</keyword>
<reference evidence="20" key="1">
    <citation type="journal article" date="2016" name="Genome Announc.">
        <title>Draft genome sequences of fungus Aspergillus calidoustus.</title>
        <authorList>
            <person name="Horn F."/>
            <person name="Linde J."/>
            <person name="Mattern D.J."/>
            <person name="Walther G."/>
            <person name="Guthke R."/>
            <person name="Scherlach K."/>
            <person name="Martin K."/>
            <person name="Brakhage A.A."/>
            <person name="Petzke L."/>
            <person name="Valiante V."/>
        </authorList>
    </citation>
    <scope>NUCLEOTIDE SEQUENCE [LARGE SCALE GENOMIC DNA]</scope>
    <source>
        <strain evidence="20">SF006504</strain>
    </source>
</reference>
<keyword evidence="9" id="KW-0843">Virulence</keyword>
<dbReference type="FunFam" id="2.40.70.10:FF:000085">
    <property type="entry name" value="Aspartic-type endopeptidase (CtsD), putative"/>
    <property type="match status" value="1"/>
</dbReference>
<keyword evidence="8 15" id="KW-0378">Hydrolase</keyword>
<dbReference type="EMBL" id="CDMC01000003">
    <property type="protein sequence ID" value="CEL02640.1"/>
    <property type="molecule type" value="Genomic_DNA"/>
</dbReference>
<evidence type="ECO:0000256" key="2">
    <source>
        <dbReference type="ARBA" id="ARBA00007447"/>
    </source>
</evidence>
<dbReference type="PANTHER" id="PTHR47966">
    <property type="entry name" value="BETA-SITE APP-CLEAVING ENZYME, ISOFORM A-RELATED"/>
    <property type="match status" value="1"/>
</dbReference>
<proteinExistence type="inferred from homology"/>
<keyword evidence="12" id="KW-0449">Lipoprotein</keyword>
<feature type="active site" evidence="13">
    <location>
        <position position="312"/>
    </location>
</feature>
<dbReference type="CDD" id="cd05471">
    <property type="entry name" value="pepsin_like"/>
    <property type="match status" value="1"/>
</dbReference>
<evidence type="ECO:0000256" key="10">
    <source>
        <dbReference type="ARBA" id="ARBA00023136"/>
    </source>
</evidence>
<keyword evidence="10" id="KW-0472">Membrane</keyword>
<keyword evidence="5 15" id="KW-0645">Protease</keyword>
<dbReference type="PRINTS" id="PR00792">
    <property type="entry name" value="PEPSIN"/>
</dbReference>
<feature type="compositionally biased region" description="Low complexity" evidence="16">
    <location>
        <begin position="445"/>
        <end position="466"/>
    </location>
</feature>
<evidence type="ECO:0000256" key="9">
    <source>
        <dbReference type="ARBA" id="ARBA00023026"/>
    </source>
</evidence>
<sequence length="501" mass="53936">MRLSQCLLSAAFLYGSANAFIPYRFKVKTAPSGSDSENDSLDRRFVPVKLLSGDISLDYKEATDTHDDELLSLDIKNTRVRRDNIYKVVLADKPTSPNTVALHQDGLDYSYFATVNVGTPGQPVWMMLDTGGANTWVFSEDCTAEPCRMHNTFGEDSSSTVKMTKDKFQVGYGSGNVSGVLVTDHLAIAGINVEMTFGLAREATDDFINYPIDGILGLGRSNDTSMGRPPFMDLVAEQGDLEKNIVSFHLSRNSDGARDGTVTFGGVDTTKFSGDIAYTDVANSSIHWSIPLDEASVNGENCGFEDKFAIIDTGTSYSLLPPKDAAAVHALIPGSKQVSDENYILPCDSTADVQFTFSGKSYPMSPKDYIGARLEGGDGCISTIIAQAVFGDDVWILGDTFLKNVYAVFDFDHDRIGFAELTHPPTPQTTTTTAAGVAAPTDTFATESTVSGSTESTDSTDSAAASNPTETHSEFKGSGTTFSVSNIYWPALAGLVYLYYL</sequence>
<dbReference type="Proteomes" id="UP000054771">
    <property type="component" value="Unassembled WGS sequence"/>
</dbReference>
<evidence type="ECO:0000313" key="19">
    <source>
        <dbReference type="EMBL" id="CEL02640.1"/>
    </source>
</evidence>
<dbReference type="PROSITE" id="PS51767">
    <property type="entry name" value="PEPTIDASE_A1"/>
    <property type="match status" value="1"/>
</dbReference>
<dbReference type="InterPro" id="IPR001969">
    <property type="entry name" value="Aspartic_peptidase_AS"/>
</dbReference>
<dbReference type="GO" id="GO:0006508">
    <property type="term" value="P:proteolysis"/>
    <property type="evidence" value="ECO:0007669"/>
    <property type="project" value="UniProtKB-KW"/>
</dbReference>
<evidence type="ECO:0000256" key="14">
    <source>
        <dbReference type="PIRSR" id="PIRSR601461-2"/>
    </source>
</evidence>
<evidence type="ECO:0000256" key="7">
    <source>
        <dbReference type="ARBA" id="ARBA00022750"/>
    </source>
</evidence>
<evidence type="ECO:0000256" key="11">
    <source>
        <dbReference type="ARBA" id="ARBA00023180"/>
    </source>
</evidence>
<dbReference type="SUPFAM" id="SSF50630">
    <property type="entry name" value="Acid proteases"/>
    <property type="match status" value="1"/>
</dbReference>
<feature type="domain" description="Peptidase A1" evidence="18">
    <location>
        <begin position="111"/>
        <end position="419"/>
    </location>
</feature>
<protein>
    <recommendedName>
        <fullName evidence="18">Peptidase A1 domain-containing protein</fullName>
    </recommendedName>
</protein>
<feature type="disulfide bond" evidence="14">
    <location>
        <begin position="142"/>
        <end position="147"/>
    </location>
</feature>
<dbReference type="Gene3D" id="2.40.70.10">
    <property type="entry name" value="Acid Proteases"/>
    <property type="match status" value="2"/>
</dbReference>
<dbReference type="Pfam" id="PF00026">
    <property type="entry name" value="Asp"/>
    <property type="match status" value="1"/>
</dbReference>
<feature type="signal peptide" evidence="17">
    <location>
        <begin position="1"/>
        <end position="19"/>
    </location>
</feature>
<dbReference type="GO" id="GO:0004190">
    <property type="term" value="F:aspartic-type endopeptidase activity"/>
    <property type="evidence" value="ECO:0007669"/>
    <property type="project" value="UniProtKB-KW"/>
</dbReference>
<evidence type="ECO:0000256" key="1">
    <source>
        <dbReference type="ARBA" id="ARBA00004609"/>
    </source>
</evidence>
<keyword evidence="11" id="KW-0325">Glycoprotein</keyword>
<dbReference type="InterPro" id="IPR001461">
    <property type="entry name" value="Aspartic_peptidase_A1"/>
</dbReference>
<dbReference type="OrthoDB" id="28208at2759"/>
<name>A0A0U5FSZ8_ASPCI</name>
<dbReference type="PROSITE" id="PS00141">
    <property type="entry name" value="ASP_PROTEASE"/>
    <property type="match status" value="1"/>
</dbReference>
<keyword evidence="3" id="KW-1003">Cell membrane</keyword>
<dbReference type="STRING" id="454130.A0A0U5FSZ8"/>
<keyword evidence="7 15" id="KW-0064">Aspartyl protease</keyword>
<evidence type="ECO:0000256" key="13">
    <source>
        <dbReference type="PIRSR" id="PIRSR601461-1"/>
    </source>
</evidence>
<accession>A0A0U5FSZ8</accession>
<evidence type="ECO:0000256" key="5">
    <source>
        <dbReference type="ARBA" id="ARBA00022670"/>
    </source>
</evidence>
<evidence type="ECO:0000256" key="8">
    <source>
        <dbReference type="ARBA" id="ARBA00022801"/>
    </source>
</evidence>
<dbReference type="GO" id="GO:0005886">
    <property type="term" value="C:plasma membrane"/>
    <property type="evidence" value="ECO:0007669"/>
    <property type="project" value="UniProtKB-SubCell"/>
</dbReference>
<organism evidence="19 20">
    <name type="scientific">Aspergillus calidoustus</name>
    <dbReference type="NCBI Taxonomy" id="454130"/>
    <lineage>
        <taxon>Eukaryota</taxon>
        <taxon>Fungi</taxon>
        <taxon>Dikarya</taxon>
        <taxon>Ascomycota</taxon>
        <taxon>Pezizomycotina</taxon>
        <taxon>Eurotiomycetes</taxon>
        <taxon>Eurotiomycetidae</taxon>
        <taxon>Eurotiales</taxon>
        <taxon>Aspergillaceae</taxon>
        <taxon>Aspergillus</taxon>
        <taxon>Aspergillus subgen. Nidulantes</taxon>
    </lineage>
</organism>
<evidence type="ECO:0000256" key="6">
    <source>
        <dbReference type="ARBA" id="ARBA00022729"/>
    </source>
</evidence>
<evidence type="ECO:0000256" key="16">
    <source>
        <dbReference type="SAM" id="MobiDB-lite"/>
    </source>
</evidence>
<dbReference type="GO" id="GO:0098552">
    <property type="term" value="C:side of membrane"/>
    <property type="evidence" value="ECO:0007669"/>
    <property type="project" value="UniProtKB-KW"/>
</dbReference>